<evidence type="ECO:0000313" key="1">
    <source>
        <dbReference type="EMBL" id="KAJ7514080.1"/>
    </source>
</evidence>
<evidence type="ECO:0000313" key="2">
    <source>
        <dbReference type="Proteomes" id="UP001162992"/>
    </source>
</evidence>
<name>A0ACC2A936_DIPCM</name>
<keyword evidence="2" id="KW-1185">Reference proteome</keyword>
<organism evidence="1 2">
    <name type="scientific">Diphasiastrum complanatum</name>
    <name type="common">Issler's clubmoss</name>
    <name type="synonym">Lycopodium complanatum</name>
    <dbReference type="NCBI Taxonomy" id="34168"/>
    <lineage>
        <taxon>Eukaryota</taxon>
        <taxon>Viridiplantae</taxon>
        <taxon>Streptophyta</taxon>
        <taxon>Embryophyta</taxon>
        <taxon>Tracheophyta</taxon>
        <taxon>Lycopodiopsida</taxon>
        <taxon>Lycopodiales</taxon>
        <taxon>Lycopodiaceae</taxon>
        <taxon>Lycopodioideae</taxon>
        <taxon>Diphasiastrum</taxon>
    </lineage>
</organism>
<comment type="caution">
    <text evidence="1">The sequence shown here is derived from an EMBL/GenBank/DDBJ whole genome shotgun (WGS) entry which is preliminary data.</text>
</comment>
<accession>A0ACC2A936</accession>
<dbReference type="EMBL" id="CM055114">
    <property type="protein sequence ID" value="KAJ7514080.1"/>
    <property type="molecule type" value="Genomic_DNA"/>
</dbReference>
<gene>
    <name evidence="1" type="ORF">O6H91_23G026300</name>
</gene>
<dbReference type="Proteomes" id="UP001162992">
    <property type="component" value="Chromosome 23"/>
</dbReference>
<sequence length="361" mass="40562">MAHQQQGSSLIATIGTALTAFSYPQFAIRAPSSPATCPLPDPSLKAFEDDLARRLDQLQQSKHDGSYLNLPWLHQALDATLVTNSAVETLIPDFELPYFEREDKWVGEYLEDSAKLLDVCNALQDKISKMKHYQTQLQLALHLVDARDNWWTSDIKLKRVRNALQECLHTIKRKDDIQVQARFSLKLDSCNSTLRRMADKLADPIVKSKPFITAIYGAKVNTIFVCGIVAAALTVKPFRPLSGLRVPSHFLWSAPLITLQCRLNDEMHRGKTNGSPALLGELTGIDAIVKQLHHILDHAVLLKMSCNEQAFELRRLAGNLREQSEELGKGLGLLEQQVNELFRMLVNSRVALLNLITHSRS</sequence>
<protein>
    <submittedName>
        <fullName evidence="1">Uncharacterized protein</fullName>
    </submittedName>
</protein>
<reference evidence="2" key="1">
    <citation type="journal article" date="2024" name="Proc. Natl. Acad. Sci. U.S.A.">
        <title>Extraordinary preservation of gene collinearity over three hundred million years revealed in homosporous lycophytes.</title>
        <authorList>
            <person name="Li C."/>
            <person name="Wickell D."/>
            <person name="Kuo L.Y."/>
            <person name="Chen X."/>
            <person name="Nie B."/>
            <person name="Liao X."/>
            <person name="Peng D."/>
            <person name="Ji J."/>
            <person name="Jenkins J."/>
            <person name="Williams M."/>
            <person name="Shu S."/>
            <person name="Plott C."/>
            <person name="Barry K."/>
            <person name="Rajasekar S."/>
            <person name="Grimwood J."/>
            <person name="Han X."/>
            <person name="Sun S."/>
            <person name="Hou Z."/>
            <person name="He W."/>
            <person name="Dai G."/>
            <person name="Sun C."/>
            <person name="Schmutz J."/>
            <person name="Leebens-Mack J.H."/>
            <person name="Li F.W."/>
            <person name="Wang L."/>
        </authorList>
    </citation>
    <scope>NUCLEOTIDE SEQUENCE [LARGE SCALE GENOMIC DNA]</scope>
    <source>
        <strain evidence="2">cv. PW_Plant_1</strain>
    </source>
</reference>
<proteinExistence type="predicted"/>